<dbReference type="EC" id="1.5.1.3" evidence="3 7"/>
<dbReference type="PRINTS" id="PR00070">
    <property type="entry name" value="DHFR"/>
</dbReference>
<dbReference type="PANTHER" id="PTHR48069">
    <property type="entry name" value="DIHYDROFOLATE REDUCTASE"/>
    <property type="match status" value="1"/>
</dbReference>
<dbReference type="GO" id="GO:0046452">
    <property type="term" value="P:dihydrofolate metabolic process"/>
    <property type="evidence" value="ECO:0007669"/>
    <property type="project" value="TreeGrafter"/>
</dbReference>
<evidence type="ECO:0000256" key="7">
    <source>
        <dbReference type="PIRNR" id="PIRNR000194"/>
    </source>
</evidence>
<keyword evidence="4 7" id="KW-0554">One-carbon metabolism</keyword>
<accession>A0A1F6DDD4</accession>
<dbReference type="SUPFAM" id="SSF53597">
    <property type="entry name" value="Dihydrofolate reductase-like"/>
    <property type="match status" value="1"/>
</dbReference>
<dbReference type="Gene3D" id="3.40.430.10">
    <property type="entry name" value="Dihydrofolate Reductase, subunit A"/>
    <property type="match status" value="1"/>
</dbReference>
<dbReference type="PIRSF" id="PIRSF000194">
    <property type="entry name" value="DHFR"/>
    <property type="match status" value="1"/>
</dbReference>
<dbReference type="Pfam" id="PF00186">
    <property type="entry name" value="DHFR_1"/>
    <property type="match status" value="1"/>
</dbReference>
<dbReference type="UniPathway" id="UPA00077">
    <property type="reaction ID" value="UER00158"/>
</dbReference>
<evidence type="ECO:0000256" key="2">
    <source>
        <dbReference type="ARBA" id="ARBA00009539"/>
    </source>
</evidence>
<comment type="caution">
    <text evidence="9">The sequence shown here is derived from an EMBL/GenBank/DDBJ whole genome shotgun (WGS) entry which is preliminary data.</text>
</comment>
<evidence type="ECO:0000256" key="3">
    <source>
        <dbReference type="ARBA" id="ARBA00012856"/>
    </source>
</evidence>
<keyword evidence="5 7" id="KW-0521">NADP</keyword>
<dbReference type="GO" id="GO:0050661">
    <property type="term" value="F:NADP binding"/>
    <property type="evidence" value="ECO:0007669"/>
    <property type="project" value="InterPro"/>
</dbReference>
<dbReference type="InterPro" id="IPR001796">
    <property type="entry name" value="DHFR_dom"/>
</dbReference>
<dbReference type="GO" id="GO:0004146">
    <property type="term" value="F:dihydrofolate reductase activity"/>
    <property type="evidence" value="ECO:0007669"/>
    <property type="project" value="UniProtKB-EC"/>
</dbReference>
<dbReference type="STRING" id="1798492.A3C89_02415"/>
<reference evidence="9 10" key="1">
    <citation type="journal article" date="2016" name="Nat. Commun.">
        <title>Thousands of microbial genomes shed light on interconnected biogeochemical processes in an aquifer system.</title>
        <authorList>
            <person name="Anantharaman K."/>
            <person name="Brown C.T."/>
            <person name="Hug L.A."/>
            <person name="Sharon I."/>
            <person name="Castelle C.J."/>
            <person name="Probst A.J."/>
            <person name="Thomas B.C."/>
            <person name="Singh A."/>
            <person name="Wilkins M.J."/>
            <person name="Karaoz U."/>
            <person name="Brodie E.L."/>
            <person name="Williams K.H."/>
            <person name="Hubbard S.S."/>
            <person name="Banfield J.F."/>
        </authorList>
    </citation>
    <scope>NUCLEOTIDE SEQUENCE [LARGE SCALE GENOMIC DNA]</scope>
</reference>
<dbReference type="PANTHER" id="PTHR48069:SF3">
    <property type="entry name" value="DIHYDROFOLATE REDUCTASE"/>
    <property type="match status" value="1"/>
</dbReference>
<feature type="domain" description="DHFR" evidence="8">
    <location>
        <begin position="6"/>
        <end position="170"/>
    </location>
</feature>
<evidence type="ECO:0000256" key="6">
    <source>
        <dbReference type="ARBA" id="ARBA00023002"/>
    </source>
</evidence>
<evidence type="ECO:0000256" key="5">
    <source>
        <dbReference type="ARBA" id="ARBA00022857"/>
    </source>
</evidence>
<dbReference type="GO" id="GO:0006730">
    <property type="term" value="P:one-carbon metabolic process"/>
    <property type="evidence" value="ECO:0007669"/>
    <property type="project" value="UniProtKB-KW"/>
</dbReference>
<dbReference type="InterPro" id="IPR024072">
    <property type="entry name" value="DHFR-like_dom_sf"/>
</dbReference>
<comment type="similarity">
    <text evidence="2 7">Belongs to the dihydrofolate reductase family.</text>
</comment>
<sequence>MKSGSVLSLIAAATYPGRVIGKDNSLLWRIPSDMRRFRDITNCHPVIMGRLTWESINPKYRPLLGRTNIVVTRNKLYSASGAVVANSLAEALIVAREASGMEEIFCIGGGLLYREAINFADRIYLTKVYADIAGDAKFPEIDSNWEITNDSEPSCCADDEYTTSFQIYRRKTS</sequence>
<keyword evidence="6 7" id="KW-0560">Oxidoreductase</keyword>
<evidence type="ECO:0000313" key="9">
    <source>
        <dbReference type="EMBL" id="OGG59337.1"/>
    </source>
</evidence>
<dbReference type="GO" id="GO:0046654">
    <property type="term" value="P:tetrahydrofolate biosynthetic process"/>
    <property type="evidence" value="ECO:0007669"/>
    <property type="project" value="UniProtKB-UniPathway"/>
</dbReference>
<comment type="pathway">
    <text evidence="1 7">Cofactor biosynthesis; tetrahydrofolate biosynthesis; 5,6,7,8-tetrahydrofolate from 7,8-dihydrofolate: step 1/1.</text>
</comment>
<evidence type="ECO:0000313" key="10">
    <source>
        <dbReference type="Proteomes" id="UP000178794"/>
    </source>
</evidence>
<name>A0A1F6DDD4_9BACT</name>
<organism evidence="9 10">
    <name type="scientific">Candidatus Kaiserbacteria bacterium RIFCSPHIGHO2_02_FULL_50_50</name>
    <dbReference type="NCBI Taxonomy" id="1798492"/>
    <lineage>
        <taxon>Bacteria</taxon>
        <taxon>Candidatus Kaiseribacteriota</taxon>
    </lineage>
</organism>
<dbReference type="CDD" id="cd00209">
    <property type="entry name" value="DHFR"/>
    <property type="match status" value="1"/>
</dbReference>
<dbReference type="PROSITE" id="PS51330">
    <property type="entry name" value="DHFR_2"/>
    <property type="match status" value="1"/>
</dbReference>
<protein>
    <recommendedName>
        <fullName evidence="3 7">Dihydrofolate reductase</fullName>
        <ecNumber evidence="3 7">1.5.1.3</ecNumber>
    </recommendedName>
</protein>
<evidence type="ECO:0000259" key="8">
    <source>
        <dbReference type="PROSITE" id="PS51330"/>
    </source>
</evidence>
<dbReference type="GO" id="GO:0046655">
    <property type="term" value="P:folic acid metabolic process"/>
    <property type="evidence" value="ECO:0007669"/>
    <property type="project" value="TreeGrafter"/>
</dbReference>
<evidence type="ECO:0000256" key="4">
    <source>
        <dbReference type="ARBA" id="ARBA00022563"/>
    </source>
</evidence>
<dbReference type="Proteomes" id="UP000178794">
    <property type="component" value="Unassembled WGS sequence"/>
</dbReference>
<evidence type="ECO:0000256" key="1">
    <source>
        <dbReference type="ARBA" id="ARBA00004903"/>
    </source>
</evidence>
<proteinExistence type="inferred from homology"/>
<dbReference type="InterPro" id="IPR012259">
    <property type="entry name" value="DHFR"/>
</dbReference>
<dbReference type="AlphaFoldDB" id="A0A1F6DDD4"/>
<dbReference type="EMBL" id="MFLF01000016">
    <property type="protein sequence ID" value="OGG59337.1"/>
    <property type="molecule type" value="Genomic_DNA"/>
</dbReference>
<comment type="catalytic activity">
    <reaction evidence="7">
        <text>(6S)-5,6,7,8-tetrahydrofolate + NADP(+) = 7,8-dihydrofolate + NADPH + H(+)</text>
        <dbReference type="Rhea" id="RHEA:15009"/>
        <dbReference type="ChEBI" id="CHEBI:15378"/>
        <dbReference type="ChEBI" id="CHEBI:57451"/>
        <dbReference type="ChEBI" id="CHEBI:57453"/>
        <dbReference type="ChEBI" id="CHEBI:57783"/>
        <dbReference type="ChEBI" id="CHEBI:58349"/>
        <dbReference type="EC" id="1.5.1.3"/>
    </reaction>
</comment>
<comment type="function">
    <text evidence="7">Key enzyme in folate metabolism. Catalyzes an essential reaction for de novo glycine and purine synthesis, and for DNA precursor synthesis.</text>
</comment>
<gene>
    <name evidence="9" type="ORF">A3C89_02415</name>
</gene>